<dbReference type="AlphaFoldDB" id="A0AAN8QDN7"/>
<comment type="caution">
    <text evidence="1">The sequence shown here is derived from an EMBL/GenBank/DDBJ whole genome shotgun (WGS) entry which is preliminary data.</text>
</comment>
<dbReference type="Proteomes" id="UP001347796">
    <property type="component" value="Unassembled WGS sequence"/>
</dbReference>
<proteinExistence type="predicted"/>
<organism evidence="1 2">
    <name type="scientific">Patella caerulea</name>
    <name type="common">Rayed Mediterranean limpet</name>
    <dbReference type="NCBI Taxonomy" id="87958"/>
    <lineage>
        <taxon>Eukaryota</taxon>
        <taxon>Metazoa</taxon>
        <taxon>Spiralia</taxon>
        <taxon>Lophotrochozoa</taxon>
        <taxon>Mollusca</taxon>
        <taxon>Gastropoda</taxon>
        <taxon>Patellogastropoda</taxon>
        <taxon>Patelloidea</taxon>
        <taxon>Patellidae</taxon>
        <taxon>Patella</taxon>
    </lineage>
</organism>
<evidence type="ECO:0000313" key="1">
    <source>
        <dbReference type="EMBL" id="KAK6189816.1"/>
    </source>
</evidence>
<gene>
    <name evidence="1" type="ORF">SNE40_001805</name>
</gene>
<protein>
    <submittedName>
        <fullName evidence="1">Uncharacterized protein</fullName>
    </submittedName>
</protein>
<reference evidence="1 2" key="1">
    <citation type="submission" date="2024-01" db="EMBL/GenBank/DDBJ databases">
        <title>The genome of the rayed Mediterranean limpet Patella caerulea (Linnaeus, 1758).</title>
        <authorList>
            <person name="Anh-Thu Weber A."/>
            <person name="Halstead-Nussloch G."/>
        </authorList>
    </citation>
    <scope>NUCLEOTIDE SEQUENCE [LARGE SCALE GENOMIC DNA]</scope>
    <source>
        <strain evidence="1">AATW-2023a</strain>
        <tissue evidence="1">Whole specimen</tissue>
    </source>
</reference>
<name>A0AAN8QDN7_PATCE</name>
<evidence type="ECO:0000313" key="2">
    <source>
        <dbReference type="Proteomes" id="UP001347796"/>
    </source>
</evidence>
<keyword evidence="2" id="KW-1185">Reference proteome</keyword>
<sequence length="108" mass="12278">METKIKELIRNGDTDYATAFPSLEGSTCDVLSDIVSGGVVKRKILHIWAQEGSFEDIAFNGKVEKLKGTTYTICYWRQDKDYEQDGEDFKVQLHELAVDFICGDVVFF</sequence>
<accession>A0AAN8QDN7</accession>
<dbReference type="EMBL" id="JAZGQO010000002">
    <property type="protein sequence ID" value="KAK6189816.1"/>
    <property type="molecule type" value="Genomic_DNA"/>
</dbReference>